<dbReference type="PANTHER" id="PTHR31591:SF4">
    <property type="entry name" value="PUTATIVE (AFU_ORTHOLOGUE AFUA_7G00330)-RELATED"/>
    <property type="match status" value="1"/>
</dbReference>
<comment type="caution">
    <text evidence="1">The sequence shown here is derived from an EMBL/GenBank/DDBJ whole genome shotgun (WGS) entry which is preliminary data.</text>
</comment>
<dbReference type="InterPro" id="IPR029058">
    <property type="entry name" value="AB_hydrolase_fold"/>
</dbReference>
<evidence type="ECO:0000313" key="1">
    <source>
        <dbReference type="EMBL" id="KAL2812446.1"/>
    </source>
</evidence>
<organism evidence="1 2">
    <name type="scientific">Aspergillus cavernicola</name>
    <dbReference type="NCBI Taxonomy" id="176166"/>
    <lineage>
        <taxon>Eukaryota</taxon>
        <taxon>Fungi</taxon>
        <taxon>Dikarya</taxon>
        <taxon>Ascomycota</taxon>
        <taxon>Pezizomycotina</taxon>
        <taxon>Eurotiomycetes</taxon>
        <taxon>Eurotiomycetidae</taxon>
        <taxon>Eurotiales</taxon>
        <taxon>Aspergillaceae</taxon>
        <taxon>Aspergillus</taxon>
        <taxon>Aspergillus subgen. Nidulantes</taxon>
    </lineage>
</organism>
<accession>A0ABR4HAF9</accession>
<dbReference type="Gene3D" id="3.40.50.1820">
    <property type="entry name" value="alpha/beta hydrolase"/>
    <property type="match status" value="1"/>
</dbReference>
<name>A0ABR4HAF9_9EURO</name>
<dbReference type="InterPro" id="IPR013744">
    <property type="entry name" value="SidJ"/>
</dbReference>
<protein>
    <submittedName>
        <fullName evidence="1">DUF1749-domain-containing protein</fullName>
    </submittedName>
</protein>
<reference evidence="1 2" key="1">
    <citation type="submission" date="2024-07" db="EMBL/GenBank/DDBJ databases">
        <title>Section-level genome sequencing and comparative genomics of Aspergillus sections Usti and Cavernicolus.</title>
        <authorList>
            <consortium name="Lawrence Berkeley National Laboratory"/>
            <person name="Nybo J.L."/>
            <person name="Vesth T.C."/>
            <person name="Theobald S."/>
            <person name="Frisvad J.C."/>
            <person name="Larsen T.O."/>
            <person name="Kjaerboelling I."/>
            <person name="Rothschild-Mancinelli K."/>
            <person name="Lyhne E.K."/>
            <person name="Kogle M.E."/>
            <person name="Barry K."/>
            <person name="Clum A."/>
            <person name="Na H."/>
            <person name="Ledsgaard L."/>
            <person name="Lin J."/>
            <person name="Lipzen A."/>
            <person name="Kuo A."/>
            <person name="Riley R."/>
            <person name="Mondo S."/>
            <person name="LaButti K."/>
            <person name="Haridas S."/>
            <person name="Pangalinan J."/>
            <person name="Salamov A.A."/>
            <person name="Simmons B.A."/>
            <person name="Magnuson J.K."/>
            <person name="Chen J."/>
            <person name="Drula E."/>
            <person name="Henrissat B."/>
            <person name="Wiebenga A."/>
            <person name="Lubbers R.J."/>
            <person name="Gomes A.C."/>
            <person name="Makela M.R."/>
            <person name="Stajich J."/>
            <person name="Grigoriev I.V."/>
            <person name="Mortensen U.H."/>
            <person name="De vries R.P."/>
            <person name="Baker S.E."/>
            <person name="Andersen M.R."/>
        </authorList>
    </citation>
    <scope>NUCLEOTIDE SEQUENCE [LARGE SCALE GENOMIC DNA]</scope>
    <source>
        <strain evidence="1 2">CBS 600.67</strain>
    </source>
</reference>
<dbReference type="EMBL" id="JBFXLS010000180">
    <property type="protein sequence ID" value="KAL2812446.1"/>
    <property type="molecule type" value="Genomic_DNA"/>
</dbReference>
<keyword evidence="2" id="KW-1185">Reference proteome</keyword>
<proteinExistence type="predicted"/>
<sequence>MHVRIQSTATPKTPCPGILHEYAERLVAFEYSSSTNHTKPHTLLFIAGLGDGLGTVDYLTDIVAALEDTEWSVFSPILSSAYGGWGMSGLGKDIDEIAQCVQYIERYKHASIADTAAGPGKIVIMGHSTGSQDVMQYISAPNPRHPHSRPKLDRAPPIVRPQVDGAIMQAPVSDRQAIQSVLKEGSDRHSPEDMQKIYDDAVARARRHTFEEYDGLDTIIPLPVTASIGYPETTAVSSRRFLSLASPDSPGAPGEDDLFSSDLGDERLKKTFGMVHGRGVLRSSLLVLYSGKDHSVPPWVEKGVLLWRWRRVTDSERVYWHDQSGIIPGASHTLSGPHQVEQRRVLVHKVTRFLSDIELPPE</sequence>
<dbReference type="PANTHER" id="PTHR31591">
    <property type="entry name" value="UPF0613 PROTEIN PB24D3.06C"/>
    <property type="match status" value="1"/>
</dbReference>
<dbReference type="SUPFAM" id="SSF53474">
    <property type="entry name" value="alpha/beta-Hydrolases"/>
    <property type="match status" value="1"/>
</dbReference>
<evidence type="ECO:0000313" key="2">
    <source>
        <dbReference type="Proteomes" id="UP001610335"/>
    </source>
</evidence>
<gene>
    <name evidence="1" type="ORF">BDW59DRAFT_167811</name>
</gene>
<dbReference type="Proteomes" id="UP001610335">
    <property type="component" value="Unassembled WGS sequence"/>
</dbReference>
<dbReference type="Pfam" id="PF08538">
    <property type="entry name" value="DUF1749"/>
    <property type="match status" value="1"/>
</dbReference>